<dbReference type="InterPro" id="IPR006094">
    <property type="entry name" value="Oxid_FAD_bind_N"/>
</dbReference>
<keyword evidence="6" id="KW-0732">Signal</keyword>
<evidence type="ECO:0000256" key="1">
    <source>
        <dbReference type="ARBA" id="ARBA00005466"/>
    </source>
</evidence>
<gene>
    <name evidence="8" type="ORF">MKZ38_002760</name>
</gene>
<accession>A0AAD5RNJ5</accession>
<dbReference type="Proteomes" id="UP001201980">
    <property type="component" value="Unassembled WGS sequence"/>
</dbReference>
<evidence type="ECO:0000256" key="6">
    <source>
        <dbReference type="SAM" id="SignalP"/>
    </source>
</evidence>
<organism evidence="8 9">
    <name type="scientific">Zalerion maritima</name>
    <dbReference type="NCBI Taxonomy" id="339359"/>
    <lineage>
        <taxon>Eukaryota</taxon>
        <taxon>Fungi</taxon>
        <taxon>Dikarya</taxon>
        <taxon>Ascomycota</taxon>
        <taxon>Pezizomycotina</taxon>
        <taxon>Sordariomycetes</taxon>
        <taxon>Lulworthiomycetidae</taxon>
        <taxon>Lulworthiales</taxon>
        <taxon>Lulworthiaceae</taxon>
        <taxon>Zalerion</taxon>
    </lineage>
</organism>
<feature type="compositionally biased region" description="Low complexity" evidence="5">
    <location>
        <begin position="118"/>
        <end position="136"/>
    </location>
</feature>
<proteinExistence type="inferred from homology"/>
<evidence type="ECO:0000313" key="8">
    <source>
        <dbReference type="EMBL" id="KAJ2899893.1"/>
    </source>
</evidence>
<reference evidence="8" key="1">
    <citation type="submission" date="2022-07" db="EMBL/GenBank/DDBJ databases">
        <title>Draft genome sequence of Zalerion maritima ATCC 34329, a (micro)plastics degrading marine fungus.</title>
        <authorList>
            <person name="Paco A."/>
            <person name="Goncalves M.F.M."/>
            <person name="Rocha-Santos T.A.P."/>
            <person name="Alves A."/>
        </authorList>
    </citation>
    <scope>NUCLEOTIDE SEQUENCE</scope>
    <source>
        <strain evidence="8">ATCC 34329</strain>
    </source>
</reference>
<feature type="domain" description="FAD-binding PCMH-type" evidence="7">
    <location>
        <begin position="67"/>
        <end position="271"/>
    </location>
</feature>
<evidence type="ECO:0000256" key="2">
    <source>
        <dbReference type="ARBA" id="ARBA00022630"/>
    </source>
</evidence>
<dbReference type="SUPFAM" id="SSF56176">
    <property type="entry name" value="FAD-binding/transporter-associated domain-like"/>
    <property type="match status" value="1"/>
</dbReference>
<dbReference type="GO" id="GO:0016491">
    <property type="term" value="F:oxidoreductase activity"/>
    <property type="evidence" value="ECO:0007669"/>
    <property type="project" value="UniProtKB-KW"/>
</dbReference>
<name>A0AAD5RNJ5_9PEZI</name>
<dbReference type="InterPro" id="IPR016166">
    <property type="entry name" value="FAD-bd_PCMH"/>
</dbReference>
<comment type="similarity">
    <text evidence="1">Belongs to the oxygen-dependent FAD-linked oxidoreductase family.</text>
</comment>
<evidence type="ECO:0000256" key="5">
    <source>
        <dbReference type="SAM" id="MobiDB-lite"/>
    </source>
</evidence>
<dbReference type="EMBL" id="JAKWBI020000186">
    <property type="protein sequence ID" value="KAJ2899893.1"/>
    <property type="molecule type" value="Genomic_DNA"/>
</dbReference>
<dbReference type="Gene3D" id="3.30.465.10">
    <property type="match status" value="1"/>
</dbReference>
<keyword evidence="4" id="KW-0560">Oxidoreductase</keyword>
<dbReference type="AlphaFoldDB" id="A0AAD5RNJ5"/>
<feature type="signal peptide" evidence="6">
    <location>
        <begin position="1"/>
        <end position="26"/>
    </location>
</feature>
<dbReference type="InterPro" id="IPR016169">
    <property type="entry name" value="FAD-bd_PCMH_sub2"/>
</dbReference>
<evidence type="ECO:0000256" key="4">
    <source>
        <dbReference type="ARBA" id="ARBA00023002"/>
    </source>
</evidence>
<keyword evidence="3" id="KW-0274">FAD</keyword>
<dbReference type="PANTHER" id="PTHR42973:SF54">
    <property type="entry name" value="FAD-BINDING PCMH-TYPE DOMAIN-CONTAINING PROTEIN"/>
    <property type="match status" value="1"/>
</dbReference>
<keyword evidence="9" id="KW-1185">Reference proteome</keyword>
<comment type="caution">
    <text evidence="8">The sequence shown here is derived from an EMBL/GenBank/DDBJ whole genome shotgun (WGS) entry which is preliminary data.</text>
</comment>
<dbReference type="PANTHER" id="PTHR42973">
    <property type="entry name" value="BINDING OXIDOREDUCTASE, PUTATIVE (AFU_ORTHOLOGUE AFUA_1G17690)-RELATED"/>
    <property type="match status" value="1"/>
</dbReference>
<dbReference type="GO" id="GO:0071949">
    <property type="term" value="F:FAD binding"/>
    <property type="evidence" value="ECO:0007669"/>
    <property type="project" value="InterPro"/>
</dbReference>
<feature type="region of interest" description="Disordered" evidence="5">
    <location>
        <begin position="118"/>
        <end position="138"/>
    </location>
</feature>
<keyword evidence="2" id="KW-0285">Flavoprotein</keyword>
<evidence type="ECO:0000256" key="3">
    <source>
        <dbReference type="ARBA" id="ARBA00022827"/>
    </source>
</evidence>
<dbReference type="InterPro" id="IPR036318">
    <property type="entry name" value="FAD-bd_PCMH-like_sf"/>
</dbReference>
<feature type="chain" id="PRO_5042155316" description="FAD-binding PCMH-type domain-containing protein" evidence="6">
    <location>
        <begin position="27"/>
        <end position="559"/>
    </location>
</feature>
<sequence>MPSMKAFATTTTIALAASVFTGLAAAGYGHSDDACTALATLLPESQILYPSSLAYNSSNTYWSTRQSDLSPTCFVLPSNSSEVSLVLTTLLRLKTPFSVKGGGHTAFTGGSNIDSDGDSIAGSGSSSNSTFTSKGGSRADDGVTIDLSLLNTITLSNPSTTENTTTVVSVGPGTRWIDISLLLDPLGLAVVAGRVSDVGVPGLVLGGGISYFSGLYGWACDNILSYEVVLPSGSIVVASPSSRPDLYRALRGGGGSNFGIVTRFDLFAFPQGDLWSQSLIFPDAVVSSLFLPLYVDLVTSDLPSDGAAHTFFAYTYISALGGYSGITNFYHATQYLSPSPLSTIPAAFSPFQSLPSLVNATSLENITTRSLEIREEYGHRQTWWDATFLLSPPGGNPSSSQLLTDVIPLFRSLVSAMNSSSLTTAAADGVAPEVTSFLVFQPLAVNTLRAMQKNGGNILGLAEDDGALMMMQLSSTWDSQSLDSLVEEETQKTLGEIKSMAEERGLLHRFQYMNYAGKSQDVFSGYGEDSARELKKVARKYDERRELQRYWKGYFQVGY</sequence>
<dbReference type="PROSITE" id="PS51387">
    <property type="entry name" value="FAD_PCMH"/>
    <property type="match status" value="1"/>
</dbReference>
<protein>
    <recommendedName>
        <fullName evidence="7">FAD-binding PCMH-type domain-containing protein</fullName>
    </recommendedName>
</protein>
<evidence type="ECO:0000259" key="7">
    <source>
        <dbReference type="PROSITE" id="PS51387"/>
    </source>
</evidence>
<dbReference type="Pfam" id="PF01565">
    <property type="entry name" value="FAD_binding_4"/>
    <property type="match status" value="1"/>
</dbReference>
<dbReference type="InterPro" id="IPR050416">
    <property type="entry name" value="FAD-linked_Oxidoreductase"/>
</dbReference>
<evidence type="ECO:0000313" key="9">
    <source>
        <dbReference type="Proteomes" id="UP001201980"/>
    </source>
</evidence>